<evidence type="ECO:0000313" key="4">
    <source>
        <dbReference type="EMBL" id="SUM45594.1"/>
    </source>
</evidence>
<comment type="function">
    <text evidence="1">Required for the transposition of the insertion element.</text>
</comment>
<dbReference type="GO" id="GO:0005829">
    <property type="term" value="C:cytosol"/>
    <property type="evidence" value="ECO:0007669"/>
    <property type="project" value="TreeGrafter"/>
</dbReference>
<dbReference type="Proteomes" id="UP000255549">
    <property type="component" value="Unassembled WGS sequence"/>
</dbReference>
<feature type="domain" description="Integrase catalytic" evidence="3">
    <location>
        <begin position="1"/>
        <end position="127"/>
    </location>
</feature>
<proteinExistence type="inferred from homology"/>
<dbReference type="PANTHER" id="PTHR10948:SF23">
    <property type="entry name" value="TRANSPOSASE INSI FOR INSERTION SEQUENCE ELEMENT IS30A-RELATED"/>
    <property type="match status" value="1"/>
</dbReference>
<evidence type="ECO:0000259" key="3">
    <source>
        <dbReference type="PROSITE" id="PS50994"/>
    </source>
</evidence>
<protein>
    <submittedName>
        <fullName evidence="4">Putative transposase</fullName>
    </submittedName>
</protein>
<dbReference type="GO" id="GO:0003677">
    <property type="term" value="F:DNA binding"/>
    <property type="evidence" value="ECO:0007669"/>
    <property type="project" value="InterPro"/>
</dbReference>
<dbReference type="InterPro" id="IPR001584">
    <property type="entry name" value="Integrase_cat-core"/>
</dbReference>
<dbReference type="GO" id="GO:0015074">
    <property type="term" value="P:DNA integration"/>
    <property type="evidence" value="ECO:0007669"/>
    <property type="project" value="InterPro"/>
</dbReference>
<name>A0A380G359_STAIN</name>
<accession>A0A380G359</accession>
<dbReference type="InterPro" id="IPR053392">
    <property type="entry name" value="Transposase_IS30-like"/>
</dbReference>
<dbReference type="PROSITE" id="PS01043">
    <property type="entry name" value="TRANSPOSASE_IS30"/>
    <property type="match status" value="1"/>
</dbReference>
<dbReference type="InterPro" id="IPR001598">
    <property type="entry name" value="Transposase_IS30_CS"/>
</dbReference>
<dbReference type="PROSITE" id="PS50994">
    <property type="entry name" value="INTEGRASE"/>
    <property type="match status" value="1"/>
</dbReference>
<sequence length="143" mass="16588">MIERKTRYLYARCLPTRQAKIVCSEIVNILKDLDPKSITMDRGKEFAQFEMIEQELKCSIYFSDLGCPYQRGSIENVNGLLRQYFPKGTDFSKITKKTLDVAVEQINTRPRMIFDYLSASQVLENELSQYDGIKCCVSTPRDH</sequence>
<dbReference type="Gene3D" id="3.30.420.10">
    <property type="entry name" value="Ribonuclease H-like superfamily/Ribonuclease H"/>
    <property type="match status" value="1"/>
</dbReference>
<evidence type="ECO:0000256" key="1">
    <source>
        <dbReference type="ARBA" id="ARBA00002190"/>
    </source>
</evidence>
<dbReference type="EMBL" id="UHDP01000003">
    <property type="protein sequence ID" value="SUM45594.1"/>
    <property type="molecule type" value="Genomic_DNA"/>
</dbReference>
<organism evidence="4 5">
    <name type="scientific">Staphylococcus intermedius NCTC 11048</name>
    <dbReference type="NCBI Taxonomy" id="1141106"/>
    <lineage>
        <taxon>Bacteria</taxon>
        <taxon>Bacillati</taxon>
        <taxon>Bacillota</taxon>
        <taxon>Bacilli</taxon>
        <taxon>Bacillales</taxon>
        <taxon>Staphylococcaceae</taxon>
        <taxon>Staphylococcus</taxon>
        <taxon>Staphylococcus intermedius group</taxon>
    </lineage>
</organism>
<dbReference type="SUPFAM" id="SSF53098">
    <property type="entry name" value="Ribonuclease H-like"/>
    <property type="match status" value="1"/>
</dbReference>
<dbReference type="NCBIfam" id="NF033563">
    <property type="entry name" value="transpos_IS30"/>
    <property type="match status" value="1"/>
</dbReference>
<dbReference type="GO" id="GO:0006313">
    <property type="term" value="P:DNA transposition"/>
    <property type="evidence" value="ECO:0007669"/>
    <property type="project" value="InterPro"/>
</dbReference>
<comment type="similarity">
    <text evidence="2">Belongs to the transposase IS30 family.</text>
</comment>
<gene>
    <name evidence="4" type="ORF">NCTC11048_00579</name>
</gene>
<dbReference type="AlphaFoldDB" id="A0A380G359"/>
<keyword evidence="5" id="KW-1185">Reference proteome</keyword>
<reference evidence="4 5" key="1">
    <citation type="submission" date="2018-06" db="EMBL/GenBank/DDBJ databases">
        <authorList>
            <consortium name="Pathogen Informatics"/>
            <person name="Doyle S."/>
        </authorList>
    </citation>
    <scope>NUCLEOTIDE SEQUENCE [LARGE SCALE GENOMIC DNA]</scope>
    <source>
        <strain evidence="5">NCTC 11048</strain>
    </source>
</reference>
<evidence type="ECO:0000313" key="5">
    <source>
        <dbReference type="Proteomes" id="UP000255549"/>
    </source>
</evidence>
<dbReference type="InterPro" id="IPR051917">
    <property type="entry name" value="Transposase-Integrase"/>
</dbReference>
<evidence type="ECO:0000256" key="2">
    <source>
        <dbReference type="ARBA" id="ARBA00006363"/>
    </source>
</evidence>
<dbReference type="STRING" id="1141106.GCA_000308095_00878"/>
<dbReference type="PANTHER" id="PTHR10948">
    <property type="entry name" value="TRANSPOSASE"/>
    <property type="match status" value="1"/>
</dbReference>
<dbReference type="InterPro" id="IPR036397">
    <property type="entry name" value="RNaseH_sf"/>
</dbReference>
<dbReference type="GO" id="GO:0004803">
    <property type="term" value="F:transposase activity"/>
    <property type="evidence" value="ECO:0007669"/>
    <property type="project" value="InterPro"/>
</dbReference>
<dbReference type="InterPro" id="IPR012337">
    <property type="entry name" value="RNaseH-like_sf"/>
</dbReference>